<organism evidence="4 5">
    <name type="scientific">Imshaugia aleurites</name>
    <dbReference type="NCBI Taxonomy" id="172621"/>
    <lineage>
        <taxon>Eukaryota</taxon>
        <taxon>Fungi</taxon>
        <taxon>Dikarya</taxon>
        <taxon>Ascomycota</taxon>
        <taxon>Pezizomycotina</taxon>
        <taxon>Lecanoromycetes</taxon>
        <taxon>OSLEUM clade</taxon>
        <taxon>Lecanoromycetidae</taxon>
        <taxon>Lecanorales</taxon>
        <taxon>Lecanorineae</taxon>
        <taxon>Parmeliaceae</taxon>
        <taxon>Imshaugia</taxon>
    </lineage>
</organism>
<evidence type="ECO:0000259" key="3">
    <source>
        <dbReference type="Pfam" id="PF13087"/>
    </source>
</evidence>
<dbReference type="GO" id="GO:0004386">
    <property type="term" value="F:helicase activity"/>
    <property type="evidence" value="ECO:0007669"/>
    <property type="project" value="InterPro"/>
</dbReference>
<dbReference type="PANTHER" id="PTHR10887:SF445">
    <property type="entry name" value="NFX1-TYPE ZINC FINGER-CONTAINING PROTEIN 1"/>
    <property type="match status" value="1"/>
</dbReference>
<dbReference type="InterPro" id="IPR027417">
    <property type="entry name" value="P-loop_NTPase"/>
</dbReference>
<dbReference type="InterPro" id="IPR045055">
    <property type="entry name" value="DNA2/NAM7-like"/>
</dbReference>
<evidence type="ECO:0008006" key="6">
    <source>
        <dbReference type="Google" id="ProtNLM"/>
    </source>
</evidence>
<dbReference type="CDD" id="cd18808">
    <property type="entry name" value="SF1_C_Upf1"/>
    <property type="match status" value="1"/>
</dbReference>
<dbReference type="Proteomes" id="UP000664534">
    <property type="component" value="Unassembled WGS sequence"/>
</dbReference>
<protein>
    <recommendedName>
        <fullName evidence="6">NFX1-type zinc finger-containing protein 1</fullName>
    </recommendedName>
</protein>
<feature type="domain" description="DNA2/NAM7 helicase helicase" evidence="2">
    <location>
        <begin position="571"/>
        <end position="891"/>
    </location>
</feature>
<evidence type="ECO:0000313" key="4">
    <source>
        <dbReference type="EMBL" id="CAF9923786.1"/>
    </source>
</evidence>
<keyword evidence="1" id="KW-0067">ATP-binding</keyword>
<dbReference type="OrthoDB" id="2423195at2759"/>
<feature type="domain" description="DNA2/NAM7 helicase-like C-terminal" evidence="3">
    <location>
        <begin position="908"/>
        <end position="1121"/>
    </location>
</feature>
<dbReference type="CDD" id="cd17936">
    <property type="entry name" value="EEXXEc_NFX1"/>
    <property type="match status" value="1"/>
</dbReference>
<keyword evidence="1" id="KW-0547">Nucleotide-binding</keyword>
<reference evidence="4" key="1">
    <citation type="submission" date="2021-03" db="EMBL/GenBank/DDBJ databases">
        <authorList>
            <person name="Tagirdzhanova G."/>
        </authorList>
    </citation>
    <scope>NUCLEOTIDE SEQUENCE</scope>
</reference>
<keyword evidence="1" id="KW-0378">Hydrolase</keyword>
<keyword evidence="5" id="KW-1185">Reference proteome</keyword>
<dbReference type="AlphaFoldDB" id="A0A8H3FD39"/>
<dbReference type="EMBL" id="CAJPDT010000034">
    <property type="protein sequence ID" value="CAF9923786.1"/>
    <property type="molecule type" value="Genomic_DNA"/>
</dbReference>
<dbReference type="SUPFAM" id="SSF52540">
    <property type="entry name" value="P-loop containing nucleoside triphosphate hydrolases"/>
    <property type="match status" value="1"/>
</dbReference>
<dbReference type="Pfam" id="PF13086">
    <property type="entry name" value="AAA_11"/>
    <property type="match status" value="1"/>
</dbReference>
<dbReference type="InterPro" id="IPR047187">
    <property type="entry name" value="SF1_C_Upf1"/>
</dbReference>
<proteinExistence type="predicted"/>
<dbReference type="Gene3D" id="3.40.50.300">
    <property type="entry name" value="P-loop containing nucleotide triphosphate hydrolases"/>
    <property type="match status" value="2"/>
</dbReference>
<dbReference type="GO" id="GO:0031048">
    <property type="term" value="P:regulatory ncRNA-mediated heterochromatin formation"/>
    <property type="evidence" value="ECO:0007669"/>
    <property type="project" value="TreeGrafter"/>
</dbReference>
<gene>
    <name evidence="4" type="ORF">IMSHALPRED_006017</name>
</gene>
<evidence type="ECO:0000256" key="1">
    <source>
        <dbReference type="ARBA" id="ARBA00022806"/>
    </source>
</evidence>
<keyword evidence="1" id="KW-0347">Helicase</keyword>
<evidence type="ECO:0000313" key="5">
    <source>
        <dbReference type="Proteomes" id="UP000664534"/>
    </source>
</evidence>
<dbReference type="Pfam" id="PF13087">
    <property type="entry name" value="AAA_12"/>
    <property type="match status" value="1"/>
</dbReference>
<dbReference type="GO" id="GO:0031380">
    <property type="term" value="C:nuclear RNA-directed RNA polymerase complex"/>
    <property type="evidence" value="ECO:0007669"/>
    <property type="project" value="TreeGrafter"/>
</dbReference>
<dbReference type="InterPro" id="IPR041679">
    <property type="entry name" value="DNA2/NAM7-like_C"/>
</dbReference>
<dbReference type="PANTHER" id="PTHR10887">
    <property type="entry name" value="DNA2/NAM7 HELICASE FAMILY"/>
    <property type="match status" value="1"/>
</dbReference>
<comment type="caution">
    <text evidence="4">The sequence shown here is derived from an EMBL/GenBank/DDBJ whole genome shotgun (WGS) entry which is preliminary data.</text>
</comment>
<evidence type="ECO:0000259" key="2">
    <source>
        <dbReference type="Pfam" id="PF13086"/>
    </source>
</evidence>
<dbReference type="InterPro" id="IPR041677">
    <property type="entry name" value="DNA2/NAM7_AAA_11"/>
</dbReference>
<sequence length="1122" mass="127361">MALQTSKDMDKDQELDRWCRMIPRSGGGRHLSQKQKTDFYQTCHRLVHLHDAPITHRVIAELASEGGLYRVAELVKLTEQSLTVGKKTEVLETIVLPFLEVMTHKDVLYSMMLEQLVANIYVFLCGIGGRRSFTLFDFLAEVLQFQLDSNLTEALYSKSLTTLAALLKVLECNQTASIMEGFHHVVDTIQACLDALSNTFQGTLMEQAASHQMAKVRRHLDYGLKSAPLQPTTTTAPNLAAAFEISQDGPGLLSSAGPRHDNDHSQIQDIKILPTSQEIYSLRTEYLPTKDPSRWHLPGIEGLLDQQFRLLREDTVGQLRDSVRTVMESLNPRDTMDLTDTDHEIGLRIHKYSKVVLSSVQFHKKTHLRVMAHFQQPEHLSRLNGADRRKWWDTCKQLQLDALVCLVDSEGHCLFFSVCDRKGFRQADNTVFHGTDQDETKVPNLWRSPEQATVTLRLIDMGNQDFKQILGRDLAASTVEQVIVEFPGVLLPSFQPTLEALQHMSRHVEVPFSNLLLPNRESDPVQTCWPAYATQPHFAFDLGPIVTEGEPLYLQQNVAFDLNSLKDRSTLDDAQCEALVGALSRNLALVQGPPGTGKSYIAVQAVKVLLKCREEAEMNPIICVCYTNHALDQFLEHLLEGGTKQIVRVGSRSQSTILKPFNLREITTKMERTKTEKSEVHLSAVKLEREGKQIVDLFHKLKQVGTLEGVLQYLEVENSDHYDQLKSTEDADGFQIAQHQRGDRLKRWLEAPAAPSYPGQPPRSLEELTETDLTHMSSSERRVLYEHWVLDHRQDLTEQLDHTIGRYVKTEKNLVKCIQEVDLRCLEEAQVIGITTSGLARNVDLLRRLKPKVLIYEEAGEILEAHTLTAFLPSIEHAILIGDHEQLRPGVQNYDLSLENPRGEKYSLDVSTFERLIADPDIDVPHDTLQTQRRMDPSISDLIRQTLYPSLKDHDSVLAYPAVTGIRARLYWLDHREPETKEDPTQVLQNSHSNMFEVDLVQALATHFVRQGVYESKDIVILTPYMRQLLKLRDMLSNTFEIVLGDKDEDDLAKEDLEASGASDTKPAGPHRAMLRQRMRISTVDNFQGEESRVVIISLVRSNEEKKCGFLRTSNRINVLLR</sequence>
<name>A0A8H3FD39_9LECA</name>
<accession>A0A8H3FD39</accession>